<dbReference type="InterPro" id="IPR016161">
    <property type="entry name" value="Ald_DH/histidinol_DH"/>
</dbReference>
<name>A0A516SCE3_9NEIS</name>
<comment type="similarity">
    <text evidence="1 4">Belongs to the aldehyde dehydrogenase family.</text>
</comment>
<dbReference type="OrthoDB" id="6882680at2"/>
<dbReference type="RefSeq" id="WP_143856740.1">
    <property type="nucleotide sequence ID" value="NZ_CP041730.1"/>
</dbReference>
<dbReference type="EMBL" id="CP041730">
    <property type="protein sequence ID" value="QDQ25815.1"/>
    <property type="molecule type" value="Genomic_DNA"/>
</dbReference>
<dbReference type="Gene3D" id="3.40.309.10">
    <property type="entry name" value="Aldehyde Dehydrogenase, Chain A, domain 2"/>
    <property type="match status" value="1"/>
</dbReference>
<evidence type="ECO:0000256" key="3">
    <source>
        <dbReference type="PROSITE-ProRule" id="PRU10007"/>
    </source>
</evidence>
<feature type="domain" description="Aldehyde dehydrogenase" evidence="5">
    <location>
        <begin position="7"/>
        <end position="456"/>
    </location>
</feature>
<dbReference type="AlphaFoldDB" id="A0A516SCE3"/>
<dbReference type="InterPro" id="IPR029510">
    <property type="entry name" value="Ald_DH_CS_GLU"/>
</dbReference>
<sequence length="465" mass="49734">MAAELITLSPIDGSVLVRRPYADEQQIQSALRRAKAAQLAWRELALSERGALLERGVAAFVAQKAEIAEELTRQMGRPLRYTPGEVAGFEVRARHMIGLAEQALQPVVPTALPGFTRFIRRDPVGLVLVIAPWNYPLLTAVNAVVPALMAGNAVILKHSAQTPLAAERMVAAFAGLGLPEGLLQFIHTDHDGTRRMIRSEEVDAVCFTGSVAGGVAVEQAAAGRFIGVGLELGGNDPAYVRADASLDAAVEGLVDGAFFNSGQSCCGIQRIYVHQSRHAEFVERAVALTRQYVLGNPLEAAVTLGPLVRPAAAEAVRAVIAEARAKGARALIDAREFEWDQPGSAYLAPQILVDVDHGMQVMKEECFGPLVGIMPVSGDQEALRLMNDSPYGLSAAIYTEDAQAALALGERLETGTVFMNRCDYLDPALAWTGVKQTGRGATLSSIGYEHLTRPKSFHLKLPSAG</sequence>
<organism evidence="6 7">
    <name type="scientific">Chitinimonas arctica</name>
    <dbReference type="NCBI Taxonomy" id="2594795"/>
    <lineage>
        <taxon>Bacteria</taxon>
        <taxon>Pseudomonadati</taxon>
        <taxon>Pseudomonadota</taxon>
        <taxon>Betaproteobacteria</taxon>
        <taxon>Neisseriales</taxon>
        <taxon>Chitinibacteraceae</taxon>
        <taxon>Chitinimonas</taxon>
    </lineage>
</organism>
<dbReference type="PANTHER" id="PTHR11699">
    <property type="entry name" value="ALDEHYDE DEHYDROGENASE-RELATED"/>
    <property type="match status" value="1"/>
</dbReference>
<dbReference type="InterPro" id="IPR015590">
    <property type="entry name" value="Aldehyde_DH_dom"/>
</dbReference>
<keyword evidence="2 4" id="KW-0560">Oxidoreductase</keyword>
<dbReference type="Pfam" id="PF00171">
    <property type="entry name" value="Aldedh"/>
    <property type="match status" value="1"/>
</dbReference>
<dbReference type="InterPro" id="IPR016162">
    <property type="entry name" value="Ald_DH_N"/>
</dbReference>
<dbReference type="CDD" id="cd07102">
    <property type="entry name" value="ALDH_EDX86601"/>
    <property type="match status" value="1"/>
</dbReference>
<evidence type="ECO:0000313" key="7">
    <source>
        <dbReference type="Proteomes" id="UP000317550"/>
    </source>
</evidence>
<keyword evidence="7" id="KW-1185">Reference proteome</keyword>
<dbReference type="SUPFAM" id="SSF53720">
    <property type="entry name" value="ALDH-like"/>
    <property type="match status" value="1"/>
</dbReference>
<gene>
    <name evidence="6" type="ORF">FNU76_05310</name>
</gene>
<evidence type="ECO:0000313" key="6">
    <source>
        <dbReference type="EMBL" id="QDQ25815.1"/>
    </source>
</evidence>
<dbReference type="Proteomes" id="UP000317550">
    <property type="component" value="Chromosome"/>
</dbReference>
<dbReference type="GO" id="GO:0016620">
    <property type="term" value="F:oxidoreductase activity, acting on the aldehyde or oxo group of donors, NAD or NADP as acceptor"/>
    <property type="evidence" value="ECO:0007669"/>
    <property type="project" value="InterPro"/>
</dbReference>
<dbReference type="Gene3D" id="3.40.605.10">
    <property type="entry name" value="Aldehyde Dehydrogenase, Chain A, domain 1"/>
    <property type="match status" value="1"/>
</dbReference>
<feature type="active site" evidence="3">
    <location>
        <position position="231"/>
    </location>
</feature>
<accession>A0A516SCE3</accession>
<dbReference type="InterPro" id="IPR016163">
    <property type="entry name" value="Ald_DH_C"/>
</dbReference>
<evidence type="ECO:0000256" key="1">
    <source>
        <dbReference type="ARBA" id="ARBA00009986"/>
    </source>
</evidence>
<evidence type="ECO:0000256" key="4">
    <source>
        <dbReference type="RuleBase" id="RU003345"/>
    </source>
</evidence>
<proteinExistence type="inferred from homology"/>
<evidence type="ECO:0000259" key="5">
    <source>
        <dbReference type="Pfam" id="PF00171"/>
    </source>
</evidence>
<evidence type="ECO:0000256" key="2">
    <source>
        <dbReference type="ARBA" id="ARBA00023002"/>
    </source>
</evidence>
<dbReference type="PROSITE" id="PS00687">
    <property type="entry name" value="ALDEHYDE_DEHYDR_GLU"/>
    <property type="match status" value="1"/>
</dbReference>
<reference evidence="7" key="1">
    <citation type="submission" date="2019-07" db="EMBL/GenBank/DDBJ databases">
        <title>Chitinimonas sp. nov., isolated from Ny-Alesund, arctica soil.</title>
        <authorList>
            <person name="Xu Q."/>
            <person name="Peng F."/>
        </authorList>
    </citation>
    <scope>NUCLEOTIDE SEQUENCE [LARGE SCALE GENOMIC DNA]</scope>
    <source>
        <strain evidence="7">R3-44</strain>
    </source>
</reference>
<protein>
    <submittedName>
        <fullName evidence="6">Aldehyde dehydrogenase family protein</fullName>
    </submittedName>
</protein>
<dbReference type="KEGG" id="cari:FNU76_05310"/>
<dbReference type="FunFam" id="3.40.309.10:FF:000009">
    <property type="entry name" value="Aldehyde dehydrogenase A"/>
    <property type="match status" value="1"/>
</dbReference>